<name>A0ABD1GLN9_SALDI</name>
<reference evidence="2 3" key="1">
    <citation type="submission" date="2024-06" db="EMBL/GenBank/DDBJ databases">
        <title>A chromosome level genome sequence of Diviner's sage (Salvia divinorum).</title>
        <authorList>
            <person name="Ford S.A."/>
            <person name="Ro D.-K."/>
            <person name="Ness R.W."/>
            <person name="Phillips M.A."/>
        </authorList>
    </citation>
    <scope>NUCLEOTIDE SEQUENCE [LARGE SCALE GENOMIC DNA]</scope>
    <source>
        <strain evidence="2">SAF-2024a</strain>
        <tissue evidence="2">Leaf</tissue>
    </source>
</reference>
<feature type="chain" id="PRO_5044793986" evidence="1">
    <location>
        <begin position="16"/>
        <end position="98"/>
    </location>
</feature>
<gene>
    <name evidence="2" type="ORF">AAHA92_21819</name>
</gene>
<dbReference type="EMBL" id="JBEAFC010000008">
    <property type="protein sequence ID" value="KAL1545047.1"/>
    <property type="molecule type" value="Genomic_DNA"/>
</dbReference>
<accession>A0ABD1GLN9</accession>
<sequence length="98" mass="11237">MKSTLLLAVLLPVKGKKFIQGIVKNKIRTTEACCITETHWKLVILIIELIAQSQESDNWQTVKDDVILPIMKNTTNGKGCRQLRKQTDLKWIIEDFLS</sequence>
<evidence type="ECO:0000313" key="2">
    <source>
        <dbReference type="EMBL" id="KAL1545047.1"/>
    </source>
</evidence>
<evidence type="ECO:0000256" key="1">
    <source>
        <dbReference type="SAM" id="SignalP"/>
    </source>
</evidence>
<keyword evidence="3" id="KW-1185">Reference proteome</keyword>
<proteinExistence type="predicted"/>
<keyword evidence="1" id="KW-0732">Signal</keyword>
<dbReference type="Proteomes" id="UP001567538">
    <property type="component" value="Unassembled WGS sequence"/>
</dbReference>
<organism evidence="2 3">
    <name type="scientific">Salvia divinorum</name>
    <name type="common">Maria pastora</name>
    <name type="synonym">Diviner's sage</name>
    <dbReference type="NCBI Taxonomy" id="28513"/>
    <lineage>
        <taxon>Eukaryota</taxon>
        <taxon>Viridiplantae</taxon>
        <taxon>Streptophyta</taxon>
        <taxon>Embryophyta</taxon>
        <taxon>Tracheophyta</taxon>
        <taxon>Spermatophyta</taxon>
        <taxon>Magnoliopsida</taxon>
        <taxon>eudicotyledons</taxon>
        <taxon>Gunneridae</taxon>
        <taxon>Pentapetalae</taxon>
        <taxon>asterids</taxon>
        <taxon>lamiids</taxon>
        <taxon>Lamiales</taxon>
        <taxon>Lamiaceae</taxon>
        <taxon>Nepetoideae</taxon>
        <taxon>Mentheae</taxon>
        <taxon>Salviinae</taxon>
        <taxon>Salvia</taxon>
        <taxon>Salvia subgen. Calosphace</taxon>
    </lineage>
</organism>
<dbReference type="AlphaFoldDB" id="A0ABD1GLN9"/>
<protein>
    <submittedName>
        <fullName evidence="2">Uncharacterized protein</fullName>
    </submittedName>
</protein>
<comment type="caution">
    <text evidence="2">The sequence shown here is derived from an EMBL/GenBank/DDBJ whole genome shotgun (WGS) entry which is preliminary data.</text>
</comment>
<feature type="signal peptide" evidence="1">
    <location>
        <begin position="1"/>
        <end position="15"/>
    </location>
</feature>
<evidence type="ECO:0000313" key="3">
    <source>
        <dbReference type="Proteomes" id="UP001567538"/>
    </source>
</evidence>